<dbReference type="AlphaFoldDB" id="A0A4C1UN70"/>
<comment type="caution">
    <text evidence="1">The sequence shown here is derived from an EMBL/GenBank/DDBJ whole genome shotgun (WGS) entry which is preliminary data.</text>
</comment>
<gene>
    <name evidence="1" type="ORF">EVAR_18720_1</name>
</gene>
<sequence length="124" mass="14355">MKEEWSDGGENGEMESEWATGTLIHWKKCNKYHVCILCECAISLFEPVHFYAKVKLTTVWLYGSKRLTFSRLESRRQRYYNVFHCMSPARAHPFDPAPPSIVLVQEPSTNLVDHILGLRPIDNS</sequence>
<evidence type="ECO:0000313" key="2">
    <source>
        <dbReference type="Proteomes" id="UP000299102"/>
    </source>
</evidence>
<proteinExistence type="predicted"/>
<accession>A0A4C1UN70</accession>
<protein>
    <submittedName>
        <fullName evidence="1">Uncharacterized protein</fullName>
    </submittedName>
</protein>
<organism evidence="1 2">
    <name type="scientific">Eumeta variegata</name>
    <name type="common">Bagworm moth</name>
    <name type="synonym">Eumeta japonica</name>
    <dbReference type="NCBI Taxonomy" id="151549"/>
    <lineage>
        <taxon>Eukaryota</taxon>
        <taxon>Metazoa</taxon>
        <taxon>Ecdysozoa</taxon>
        <taxon>Arthropoda</taxon>
        <taxon>Hexapoda</taxon>
        <taxon>Insecta</taxon>
        <taxon>Pterygota</taxon>
        <taxon>Neoptera</taxon>
        <taxon>Endopterygota</taxon>
        <taxon>Lepidoptera</taxon>
        <taxon>Glossata</taxon>
        <taxon>Ditrysia</taxon>
        <taxon>Tineoidea</taxon>
        <taxon>Psychidae</taxon>
        <taxon>Oiketicinae</taxon>
        <taxon>Eumeta</taxon>
    </lineage>
</organism>
<name>A0A4C1UN70_EUMVA</name>
<keyword evidence="2" id="KW-1185">Reference proteome</keyword>
<dbReference type="EMBL" id="BGZK01000195">
    <property type="protein sequence ID" value="GBP27527.1"/>
    <property type="molecule type" value="Genomic_DNA"/>
</dbReference>
<dbReference type="Proteomes" id="UP000299102">
    <property type="component" value="Unassembled WGS sequence"/>
</dbReference>
<evidence type="ECO:0000313" key="1">
    <source>
        <dbReference type="EMBL" id="GBP27527.1"/>
    </source>
</evidence>
<reference evidence="1 2" key="1">
    <citation type="journal article" date="2019" name="Commun. Biol.">
        <title>The bagworm genome reveals a unique fibroin gene that provides high tensile strength.</title>
        <authorList>
            <person name="Kono N."/>
            <person name="Nakamura H."/>
            <person name="Ohtoshi R."/>
            <person name="Tomita M."/>
            <person name="Numata K."/>
            <person name="Arakawa K."/>
        </authorList>
    </citation>
    <scope>NUCLEOTIDE SEQUENCE [LARGE SCALE GENOMIC DNA]</scope>
</reference>